<dbReference type="Pfam" id="PF13927">
    <property type="entry name" value="Ig_3"/>
    <property type="match status" value="4"/>
</dbReference>
<dbReference type="Gene3D" id="3.10.100.10">
    <property type="entry name" value="Mannose-Binding Protein A, subunit A"/>
    <property type="match status" value="1"/>
</dbReference>
<dbReference type="SMART" id="SM00034">
    <property type="entry name" value="CLECT"/>
    <property type="match status" value="1"/>
</dbReference>
<feature type="domain" description="Ig-like" evidence="5">
    <location>
        <begin position="592"/>
        <end position="679"/>
    </location>
</feature>
<feature type="domain" description="Ig-like" evidence="5">
    <location>
        <begin position="494"/>
        <end position="586"/>
    </location>
</feature>
<evidence type="ECO:0000256" key="4">
    <source>
        <dbReference type="SAM" id="SignalP"/>
    </source>
</evidence>
<dbReference type="InterPro" id="IPR013783">
    <property type="entry name" value="Ig-like_fold"/>
</dbReference>
<name>A0A2S2Q4I6_9HEMI</name>
<evidence type="ECO:0000256" key="2">
    <source>
        <dbReference type="ARBA" id="ARBA00023157"/>
    </source>
</evidence>
<dbReference type="GO" id="GO:0098609">
    <property type="term" value="P:cell-cell adhesion"/>
    <property type="evidence" value="ECO:0007669"/>
    <property type="project" value="TreeGrafter"/>
</dbReference>
<dbReference type="SUPFAM" id="SSF48726">
    <property type="entry name" value="Immunoglobulin"/>
    <property type="match status" value="6"/>
</dbReference>
<dbReference type="InterPro" id="IPR036116">
    <property type="entry name" value="FN3_sf"/>
</dbReference>
<dbReference type="Pfam" id="PF00041">
    <property type="entry name" value="fn3"/>
    <property type="match status" value="3"/>
</dbReference>
<evidence type="ECO:0000313" key="9">
    <source>
        <dbReference type="RefSeq" id="XP_025417710.1"/>
    </source>
</evidence>
<feature type="domain" description="Ig-like" evidence="5">
    <location>
        <begin position="684"/>
        <end position="776"/>
    </location>
</feature>
<dbReference type="InterPro" id="IPR001304">
    <property type="entry name" value="C-type_lectin-like"/>
</dbReference>
<evidence type="ECO:0000259" key="6">
    <source>
        <dbReference type="PROSITE" id="PS50853"/>
    </source>
</evidence>
<dbReference type="InterPro" id="IPR007110">
    <property type="entry name" value="Ig-like_dom"/>
</dbReference>
<dbReference type="OrthoDB" id="3666223at2759"/>
<dbReference type="InterPro" id="IPR003599">
    <property type="entry name" value="Ig_sub"/>
</dbReference>
<dbReference type="SUPFAM" id="SSF56436">
    <property type="entry name" value="C-type lectin-like"/>
    <property type="match status" value="1"/>
</dbReference>
<evidence type="ECO:0000256" key="1">
    <source>
        <dbReference type="ARBA" id="ARBA00022737"/>
    </source>
</evidence>
<keyword evidence="1" id="KW-0677">Repeat</keyword>
<dbReference type="InterPro" id="IPR036179">
    <property type="entry name" value="Ig-like_dom_sf"/>
</dbReference>
<feature type="domain" description="Ig-like" evidence="5">
    <location>
        <begin position="194"/>
        <end position="296"/>
    </location>
</feature>
<dbReference type="Gene3D" id="2.60.40.10">
    <property type="entry name" value="Immunoglobulins"/>
    <property type="match status" value="10"/>
</dbReference>
<feature type="domain" description="Ig-like" evidence="5">
    <location>
        <begin position="409"/>
        <end position="489"/>
    </location>
</feature>
<proteinExistence type="predicted"/>
<keyword evidence="3" id="KW-0393">Immunoglobulin domain</keyword>
<protein>
    <submittedName>
        <fullName evidence="7 9">Contactin</fullName>
    </submittedName>
</protein>
<feature type="domain" description="Fibronectin type-III" evidence="6">
    <location>
        <begin position="890"/>
        <end position="989"/>
    </location>
</feature>
<organism evidence="7">
    <name type="scientific">Sipha flava</name>
    <name type="common">yellow sugarcane aphid</name>
    <dbReference type="NCBI Taxonomy" id="143950"/>
    <lineage>
        <taxon>Eukaryota</taxon>
        <taxon>Metazoa</taxon>
        <taxon>Ecdysozoa</taxon>
        <taxon>Arthropoda</taxon>
        <taxon>Hexapoda</taxon>
        <taxon>Insecta</taxon>
        <taxon>Pterygota</taxon>
        <taxon>Neoptera</taxon>
        <taxon>Paraneoptera</taxon>
        <taxon>Hemiptera</taxon>
        <taxon>Sternorrhyncha</taxon>
        <taxon>Aphidomorpha</taxon>
        <taxon>Aphidoidea</taxon>
        <taxon>Aphididae</taxon>
        <taxon>Sipha</taxon>
    </lineage>
</organism>
<feature type="domain" description="Fibronectin type-III" evidence="6">
    <location>
        <begin position="1099"/>
        <end position="1197"/>
    </location>
</feature>
<dbReference type="AlphaFoldDB" id="A0A2S2Q4I6"/>
<dbReference type="FunFam" id="2.60.40.10:FF:000032">
    <property type="entry name" value="palladin isoform X1"/>
    <property type="match status" value="1"/>
</dbReference>
<gene>
    <name evidence="7" type="primary">Cont</name>
    <name evidence="9" type="synonym">LOC112688637</name>
    <name evidence="7" type="ORF">g.117872</name>
</gene>
<feature type="domain" description="Ig-like" evidence="5">
    <location>
        <begin position="312"/>
        <end position="389"/>
    </location>
</feature>
<keyword evidence="4" id="KW-0732">Signal</keyword>
<evidence type="ECO:0000313" key="8">
    <source>
        <dbReference type="Proteomes" id="UP000694846"/>
    </source>
</evidence>
<dbReference type="EMBL" id="GGMS01003433">
    <property type="protein sequence ID" value="MBY72636.1"/>
    <property type="molecule type" value="Transcribed_RNA"/>
</dbReference>
<feature type="domain" description="Fibronectin type-III" evidence="6">
    <location>
        <begin position="780"/>
        <end position="885"/>
    </location>
</feature>
<feature type="domain" description="Fibronectin type-III" evidence="6">
    <location>
        <begin position="994"/>
        <end position="1094"/>
    </location>
</feature>
<dbReference type="Pfam" id="PF13895">
    <property type="entry name" value="Ig_2"/>
    <property type="match status" value="1"/>
</dbReference>
<feature type="chain" id="PRO_5044579027" evidence="4">
    <location>
        <begin position="22"/>
        <end position="1225"/>
    </location>
</feature>
<evidence type="ECO:0000313" key="7">
    <source>
        <dbReference type="EMBL" id="MBY72636.1"/>
    </source>
</evidence>
<dbReference type="FunFam" id="2.60.40.10:FF:000064">
    <property type="entry name" value="Contactin 1"/>
    <property type="match status" value="1"/>
</dbReference>
<dbReference type="CDD" id="cd00037">
    <property type="entry name" value="CLECT"/>
    <property type="match status" value="1"/>
</dbReference>
<sequence length="1225" mass="139166">MIRCTFLCTLVVLCMTPMAWSQFNDLENEWHCPQYWVHYDNSCYKFVKSPIRPRNEAHRNCQAFGAELASVNSIDEHGFLINQLLHQDPQHRQWYVSGKQTSPGVWINDSENNIPLIDIENALLPEQHSTLNRDYIAYTYSNQLQKWGFEKVPGDRYLLYICEIPINKHNLIIDDRSYQYGYNIDDRQKIPRGPYFIKQPSDVVFDGSRIAITNDVTLKCVAGGFPTPTYEWFKEEYDNQDQLLALKIDPLSNNRFTLSGGTLIIYSPKRDEDRGRYHCKASNMFGSIISESIQLSFGFIGEFNLQRPLERGNKNWGKTIFCDPPQYFPDVSYYWVRGAFPDLVQEDRRVFVSYDGYLYFSSLEESDAGNYSCNVQSKVSNSGKNGPLFPLHVVTHSDYQQLILPNNFPKAFPEAPIAGQQVRLECVAFAYPVPSYNWTRKGSPLPKGSYLTSYNRVLIIPKVQVEDQGEYSCHVFNDRDSKEKSVSLTIQAEPNFTIPLTDKHMDNQADLTWTCEAFGVPDVTYKWFKNGEPIEIDKLQPDDQKRYLIQDNVLNIKYLDAEKDSGMYQCEARNTLKARYSSAQLRVLSLRPSFKKKPLEPEMYGAEGKNVTIQCNPEAAPKPKFTWKKDGYVIGSGGRRRILDNGNLVINPVGRDDEGIYICIAQNIYGVEESQGRLIVMRGPMFIEQLSPQIRSVIRHDLLLRCQAVSDELLDTAYIWKHNNLPLLNSNSEMIGHVSINGGELYLHNLTLEDSGEYKCIVRSVVGEISSSTTLFVDGPPGPPGGVQVEVLKTSAKLQWTDGAANGPPISHYIVYARTAWNSTWFTIATDIVTKEVDRYNGRKEAFLENVLQPWSKYEFKMVAGNSIGFGEVSLPSPQVNTPADRPYKAPTNITGGGGKIGDLTIVWKQLSPQDQNGPNVYYSVYWRRLDHDSEFQSLSLKESGNIGMAVVHIKHEFYYTKYEVQVQASNSFGDGPKSEPKVIYSAEDMPQVSPQTVFAISYNSTAINVSWVPIDQSRELLRGKLIGHRLKYWKKDANEREEDAVYYLSRSTKPWALIVGLQPDTEYYVKVMAYNSAGEGPESERFIERTYRKAPQKPPSSVVIEGLNPDTILVTWRYVAPTLEEEPIKGYKVRVWENDQDMSTANDTIVEIGSKLEARITKLTPGKVYKLRVLAYSNGGDGRMSSPAHTFQMGNPDLYSSNTASQNSMVCLSIVLLLRLYGII</sequence>
<keyword evidence="2" id="KW-1015">Disulfide bond</keyword>
<dbReference type="InterPro" id="IPR003961">
    <property type="entry name" value="FN3_dom"/>
</dbReference>
<evidence type="ECO:0000256" key="3">
    <source>
        <dbReference type="ARBA" id="ARBA00023319"/>
    </source>
</evidence>
<dbReference type="FunFam" id="2.60.40.10:FF:001529">
    <property type="entry name" value="Cell adhesion molecule"/>
    <property type="match status" value="1"/>
</dbReference>
<dbReference type="FunFam" id="2.60.40.10:FF:000035">
    <property type="entry name" value="Contactin 1"/>
    <property type="match status" value="1"/>
</dbReference>
<reference evidence="7" key="1">
    <citation type="submission" date="2018-04" db="EMBL/GenBank/DDBJ databases">
        <title>Transcriptome assembly of Sipha flava.</title>
        <authorList>
            <person name="Scully E.D."/>
            <person name="Geib S.M."/>
            <person name="Palmer N.A."/>
            <person name="Koch K."/>
            <person name="Bradshaw J."/>
            <person name="Heng-Moss T."/>
            <person name="Sarath G."/>
        </authorList>
    </citation>
    <scope>NUCLEOTIDE SEQUENCE</scope>
</reference>
<dbReference type="InterPro" id="IPR016187">
    <property type="entry name" value="CTDL_fold"/>
</dbReference>
<dbReference type="GO" id="GO:0016020">
    <property type="term" value="C:membrane"/>
    <property type="evidence" value="ECO:0007669"/>
    <property type="project" value="UniProtKB-SubCell"/>
</dbReference>
<dbReference type="CDD" id="cd00063">
    <property type="entry name" value="FN3"/>
    <property type="match status" value="4"/>
</dbReference>
<dbReference type="SMART" id="SM00408">
    <property type="entry name" value="IGc2"/>
    <property type="match status" value="6"/>
</dbReference>
<dbReference type="SMART" id="SM00409">
    <property type="entry name" value="IG"/>
    <property type="match status" value="6"/>
</dbReference>
<dbReference type="InterPro" id="IPR003598">
    <property type="entry name" value="Ig_sub2"/>
</dbReference>
<dbReference type="SMART" id="SM00060">
    <property type="entry name" value="FN3"/>
    <property type="match status" value="4"/>
</dbReference>
<dbReference type="Proteomes" id="UP000694846">
    <property type="component" value="Unplaced"/>
</dbReference>
<accession>A0A2S2Q4I6</accession>
<dbReference type="InterPro" id="IPR016186">
    <property type="entry name" value="C-type_lectin-like/link_sf"/>
</dbReference>
<keyword evidence="8" id="KW-1185">Reference proteome</keyword>
<dbReference type="PANTHER" id="PTHR44170">
    <property type="entry name" value="PROTEIN SIDEKICK"/>
    <property type="match status" value="1"/>
</dbReference>
<dbReference type="PROSITE" id="PS50835">
    <property type="entry name" value="IG_LIKE"/>
    <property type="match status" value="6"/>
</dbReference>
<dbReference type="RefSeq" id="XP_025417710.1">
    <property type="nucleotide sequence ID" value="XM_025561925.1"/>
</dbReference>
<dbReference type="PANTHER" id="PTHR44170:SF6">
    <property type="entry name" value="CONTACTIN"/>
    <property type="match status" value="1"/>
</dbReference>
<reference evidence="9" key="2">
    <citation type="submission" date="2025-04" db="UniProtKB">
        <authorList>
            <consortium name="RefSeq"/>
        </authorList>
    </citation>
    <scope>IDENTIFICATION</scope>
    <source>
        <tissue evidence="9">Whole body</tissue>
    </source>
</reference>
<feature type="signal peptide" evidence="4">
    <location>
        <begin position="1"/>
        <end position="21"/>
    </location>
</feature>
<dbReference type="PROSITE" id="PS50853">
    <property type="entry name" value="FN3"/>
    <property type="match status" value="4"/>
</dbReference>
<evidence type="ECO:0000259" key="5">
    <source>
        <dbReference type="PROSITE" id="PS50835"/>
    </source>
</evidence>
<dbReference type="SUPFAM" id="SSF49265">
    <property type="entry name" value="Fibronectin type III"/>
    <property type="match status" value="2"/>
</dbReference>